<dbReference type="GO" id="GO:0005737">
    <property type="term" value="C:cytoplasm"/>
    <property type="evidence" value="ECO:0007669"/>
    <property type="project" value="TreeGrafter"/>
</dbReference>
<organism evidence="2 3">
    <name type="scientific">Talaromyces islandicus</name>
    <name type="common">Penicillium islandicum</name>
    <dbReference type="NCBI Taxonomy" id="28573"/>
    <lineage>
        <taxon>Eukaryota</taxon>
        <taxon>Fungi</taxon>
        <taxon>Dikarya</taxon>
        <taxon>Ascomycota</taxon>
        <taxon>Pezizomycotina</taxon>
        <taxon>Eurotiomycetes</taxon>
        <taxon>Eurotiomycetidae</taxon>
        <taxon>Eurotiales</taxon>
        <taxon>Trichocomaceae</taxon>
        <taxon>Talaromyces</taxon>
        <taxon>Talaromyces sect. Islandici</taxon>
    </lineage>
</organism>
<dbReference type="Gene3D" id="3.40.50.720">
    <property type="entry name" value="NAD(P)-binding Rossmann-like Domain"/>
    <property type="match status" value="1"/>
</dbReference>
<evidence type="ECO:0000313" key="2">
    <source>
        <dbReference type="EMBL" id="CRG91155.1"/>
    </source>
</evidence>
<dbReference type="GO" id="GO:0016491">
    <property type="term" value="F:oxidoreductase activity"/>
    <property type="evidence" value="ECO:0007669"/>
    <property type="project" value="TreeGrafter"/>
</dbReference>
<dbReference type="InterPro" id="IPR002347">
    <property type="entry name" value="SDR_fam"/>
</dbReference>
<dbReference type="EMBL" id="CVMT01000009">
    <property type="protein sequence ID" value="CRG91155.1"/>
    <property type="molecule type" value="Genomic_DNA"/>
</dbReference>
<dbReference type="InterPro" id="IPR051468">
    <property type="entry name" value="Fungal_SecMetab_SDRs"/>
</dbReference>
<dbReference type="OMA" id="VADEQWS"/>
<sequence length="251" mass="26515">MASTLRIVLITGANSGIGYATAKVLTAASANYHVIIGARNTTKGAEAVKTLQSDPNTKGSLSTVQIDMNNKSSISAAAKQVDKEFGRVDAVINNAGICVLSEDLEYELESQFKTNVVGAALTTRAFLPLLLRSASAYLVYITSSLGSVTETSTPGSPFGAWKGIGYRVSKQAMNMVMVEDHKEFAPQGIKVFSVCPGLVESNLRGTSPEAVTAGGRARPAADSGRLLLSVLEGERDADVGKFLHYDGVRPW</sequence>
<evidence type="ECO:0000313" key="3">
    <source>
        <dbReference type="Proteomes" id="UP000054383"/>
    </source>
</evidence>
<dbReference type="PANTHER" id="PTHR43544">
    <property type="entry name" value="SHORT-CHAIN DEHYDROGENASE/REDUCTASE"/>
    <property type="match status" value="1"/>
</dbReference>
<gene>
    <name evidence="2" type="ORF">PISL3812_08203</name>
</gene>
<dbReference type="PRINTS" id="PR00081">
    <property type="entry name" value="GDHRDH"/>
</dbReference>
<dbReference type="Pfam" id="PF00106">
    <property type="entry name" value="adh_short"/>
    <property type="match status" value="1"/>
</dbReference>
<accession>A0A0U1M6D2</accession>
<dbReference type="PANTHER" id="PTHR43544:SF32">
    <property type="entry name" value="CHAIN DEHYDROGENASE, PUTATIVE (AFU_ORTHOLOGUE AFUA_5G01530)-RELATED"/>
    <property type="match status" value="1"/>
</dbReference>
<dbReference type="Proteomes" id="UP000054383">
    <property type="component" value="Unassembled WGS sequence"/>
</dbReference>
<proteinExistence type="inferred from homology"/>
<reference evidence="2 3" key="1">
    <citation type="submission" date="2015-04" db="EMBL/GenBank/DDBJ databases">
        <authorList>
            <person name="Syromyatnikov M.Y."/>
            <person name="Popov V.N."/>
        </authorList>
    </citation>
    <scope>NUCLEOTIDE SEQUENCE [LARGE SCALE GENOMIC DNA]</scope>
    <source>
        <strain evidence="2">WF-38-12</strain>
    </source>
</reference>
<dbReference type="AlphaFoldDB" id="A0A0U1M6D2"/>
<dbReference type="OrthoDB" id="1933717at2759"/>
<protein>
    <submittedName>
        <fullName evidence="2">Uncharacterized protein</fullName>
    </submittedName>
</protein>
<evidence type="ECO:0000256" key="1">
    <source>
        <dbReference type="ARBA" id="ARBA00006484"/>
    </source>
</evidence>
<dbReference type="GO" id="GO:0019748">
    <property type="term" value="P:secondary metabolic process"/>
    <property type="evidence" value="ECO:0007669"/>
    <property type="project" value="TreeGrafter"/>
</dbReference>
<dbReference type="InterPro" id="IPR036291">
    <property type="entry name" value="NAD(P)-bd_dom_sf"/>
</dbReference>
<dbReference type="SUPFAM" id="SSF51735">
    <property type="entry name" value="NAD(P)-binding Rossmann-fold domains"/>
    <property type="match status" value="1"/>
</dbReference>
<keyword evidence="3" id="KW-1185">Reference proteome</keyword>
<name>A0A0U1M6D2_TALIS</name>
<comment type="similarity">
    <text evidence="1">Belongs to the short-chain dehydrogenases/reductases (SDR) family.</text>
</comment>